<gene>
    <name evidence="2" type="ORF">SNE40_012988</name>
</gene>
<dbReference type="Proteomes" id="UP001347796">
    <property type="component" value="Unassembled WGS sequence"/>
</dbReference>
<keyword evidence="3" id="KW-1185">Reference proteome</keyword>
<protein>
    <recommendedName>
        <fullName evidence="1">P2X purinoreceptor 7 intracellular domain-containing protein</fullName>
    </recommendedName>
</protein>
<dbReference type="Pfam" id="PF20478">
    <property type="entry name" value="P2RX7_C"/>
    <property type="match status" value="1"/>
</dbReference>
<name>A0AAN8JQL3_PATCE</name>
<dbReference type="InterPro" id="IPR046815">
    <property type="entry name" value="P2RX7_C"/>
</dbReference>
<evidence type="ECO:0000313" key="3">
    <source>
        <dbReference type="Proteomes" id="UP001347796"/>
    </source>
</evidence>
<organism evidence="2 3">
    <name type="scientific">Patella caerulea</name>
    <name type="common">Rayed Mediterranean limpet</name>
    <dbReference type="NCBI Taxonomy" id="87958"/>
    <lineage>
        <taxon>Eukaryota</taxon>
        <taxon>Metazoa</taxon>
        <taxon>Spiralia</taxon>
        <taxon>Lophotrochozoa</taxon>
        <taxon>Mollusca</taxon>
        <taxon>Gastropoda</taxon>
        <taxon>Patellogastropoda</taxon>
        <taxon>Patelloidea</taxon>
        <taxon>Patellidae</taxon>
        <taxon>Patella</taxon>
    </lineage>
</organism>
<dbReference type="AlphaFoldDB" id="A0AAN8JQL3"/>
<evidence type="ECO:0000259" key="1">
    <source>
        <dbReference type="Pfam" id="PF20478"/>
    </source>
</evidence>
<sequence>MEVDIEYVCCGCQPAFCISTRIEMDQLILDQNVIAISDGYFRDMMGRHNERTVNYNKTARYTAYRNFTLWRHGRLGSGIRRVVPSCVTMHIRQTFPSATGRYTHFRHSNRYQ</sequence>
<dbReference type="EMBL" id="JAZGQO010000009">
    <property type="protein sequence ID" value="KAK6178178.1"/>
    <property type="molecule type" value="Genomic_DNA"/>
</dbReference>
<comment type="caution">
    <text evidence="2">The sequence shown here is derived from an EMBL/GenBank/DDBJ whole genome shotgun (WGS) entry which is preliminary data.</text>
</comment>
<accession>A0AAN8JQL3</accession>
<proteinExistence type="predicted"/>
<dbReference type="PANTHER" id="PTHR36981">
    <property type="entry name" value="ZGC:195170"/>
    <property type="match status" value="1"/>
</dbReference>
<feature type="domain" description="P2X purinoreceptor 7 intracellular" evidence="1">
    <location>
        <begin position="5"/>
        <end position="106"/>
    </location>
</feature>
<evidence type="ECO:0000313" key="2">
    <source>
        <dbReference type="EMBL" id="KAK6178178.1"/>
    </source>
</evidence>
<reference evidence="2 3" key="1">
    <citation type="submission" date="2024-01" db="EMBL/GenBank/DDBJ databases">
        <title>The genome of the rayed Mediterranean limpet Patella caerulea (Linnaeus, 1758).</title>
        <authorList>
            <person name="Anh-Thu Weber A."/>
            <person name="Halstead-Nussloch G."/>
        </authorList>
    </citation>
    <scope>NUCLEOTIDE SEQUENCE [LARGE SCALE GENOMIC DNA]</scope>
    <source>
        <strain evidence="2">AATW-2023a</strain>
        <tissue evidence="2">Whole specimen</tissue>
    </source>
</reference>
<dbReference type="PANTHER" id="PTHR36981:SF3">
    <property type="entry name" value="UBIQUITIN-LIKE PROTEASE FAMILY PROFILE DOMAIN-CONTAINING PROTEIN"/>
    <property type="match status" value="1"/>
</dbReference>